<feature type="domain" description="Flagellar attachment zone protein 1 conserved" evidence="3">
    <location>
        <begin position="1234"/>
        <end position="1323"/>
    </location>
</feature>
<evidence type="ECO:0000259" key="3">
    <source>
        <dbReference type="Pfam" id="PF23398"/>
    </source>
</evidence>
<evidence type="ECO:0000313" key="5">
    <source>
        <dbReference type="Proteomes" id="UP000037923"/>
    </source>
</evidence>
<dbReference type="PANTHER" id="PTHR33986">
    <property type="entry name" value="OS02G0535700 PROTEIN"/>
    <property type="match status" value="1"/>
</dbReference>
<feature type="domain" description="Flagellar attachment zone protein 1 conserved" evidence="3">
    <location>
        <begin position="1142"/>
        <end position="1228"/>
    </location>
</feature>
<protein>
    <submittedName>
        <fullName evidence="4">Putative mitotubule-associated protein Gb4</fullName>
    </submittedName>
</protein>
<feature type="domain" description="Flagellar attachment zone protein 1 conserved" evidence="3">
    <location>
        <begin position="1333"/>
        <end position="1422"/>
    </location>
</feature>
<feature type="domain" description="Flagellar attachment zone protein 1 conserved" evidence="3">
    <location>
        <begin position="1052"/>
        <end position="1135"/>
    </location>
</feature>
<gene>
    <name evidence="4" type="ORF">ABB37_09444</name>
</gene>
<dbReference type="RefSeq" id="XP_015652625.1">
    <property type="nucleotide sequence ID" value="XM_015808912.1"/>
</dbReference>
<dbReference type="InterPro" id="IPR056614">
    <property type="entry name" value="FAZ1_cons"/>
</dbReference>
<evidence type="ECO:0000256" key="2">
    <source>
        <dbReference type="SAM" id="MobiDB-lite"/>
    </source>
</evidence>
<feature type="domain" description="Flagellar attachment zone protein 1 conserved" evidence="3">
    <location>
        <begin position="2850"/>
        <end position="2940"/>
    </location>
</feature>
<feature type="coiled-coil region" evidence="1">
    <location>
        <begin position="71"/>
        <end position="102"/>
    </location>
</feature>
<feature type="domain" description="Flagellar attachment zone protein 1 conserved" evidence="3">
    <location>
        <begin position="2158"/>
        <end position="2241"/>
    </location>
</feature>
<feature type="region of interest" description="Disordered" evidence="2">
    <location>
        <begin position="1026"/>
        <end position="1059"/>
    </location>
</feature>
<feature type="domain" description="Flagellar attachment zone protein 1 conserved" evidence="3">
    <location>
        <begin position="439"/>
        <end position="523"/>
    </location>
</feature>
<dbReference type="EMBL" id="LGTL01000031">
    <property type="protein sequence ID" value="KPA74186.1"/>
    <property type="molecule type" value="Genomic_DNA"/>
</dbReference>
<feature type="domain" description="Flagellar attachment zone protein 1 conserved" evidence="3">
    <location>
        <begin position="3472"/>
        <end position="3555"/>
    </location>
</feature>
<feature type="domain" description="Flagellar attachment zone protein 1 conserved" evidence="3">
    <location>
        <begin position="2046"/>
        <end position="2135"/>
    </location>
</feature>
<name>A0A0M9FR58_LEPPY</name>
<feature type="region of interest" description="Disordered" evidence="2">
    <location>
        <begin position="1720"/>
        <end position="1739"/>
    </location>
</feature>
<dbReference type="GeneID" id="26909727"/>
<feature type="non-terminal residue" evidence="4">
    <location>
        <position position="3575"/>
    </location>
</feature>
<feature type="domain" description="Flagellar attachment zone protein 1 conserved" evidence="3">
    <location>
        <begin position="637"/>
        <end position="722"/>
    </location>
</feature>
<keyword evidence="5" id="KW-1185">Reference proteome</keyword>
<feature type="domain" description="Flagellar attachment zone protein 1 conserved" evidence="3">
    <location>
        <begin position="1750"/>
        <end position="1812"/>
    </location>
</feature>
<feature type="domain" description="Flagellar attachment zone protein 1 conserved" evidence="3">
    <location>
        <begin position="2947"/>
        <end position="3033"/>
    </location>
</feature>
<feature type="domain" description="Flagellar attachment zone protein 1 conserved" evidence="3">
    <location>
        <begin position="2460"/>
        <end position="2550"/>
    </location>
</feature>
<feature type="domain" description="Flagellar attachment zone protein 1 conserved" evidence="3">
    <location>
        <begin position="540"/>
        <end position="627"/>
    </location>
</feature>
<dbReference type="OrthoDB" id="260030at2759"/>
<feature type="domain" description="Flagellar attachment zone protein 1 conserved" evidence="3">
    <location>
        <begin position="826"/>
        <end position="915"/>
    </location>
</feature>
<feature type="domain" description="Flagellar attachment zone protein 1 conserved" evidence="3">
    <location>
        <begin position="3263"/>
        <end position="3353"/>
    </location>
</feature>
<sequence length="3575" mass="402765">MAAVVDERVLMHLNVGDFVAIMTHHMKDGKMHWTLGSVETPPYLRDVEIRLWEKQRTEYYNEDETPANPETAELMERIAQVKEDLQKSIAQSEDLTQQLRDRRASIMRQIADADQYVEESNAVRNAARDDVESISDRHWQELKSYRIPPKMVSVVIRAVMLLLSEDEARTWPQMQRVLRDFNFKRRITGYDPQQQLSPERRDYILQECVSKKSFRYDRAMQGSVAVGPIYYWVLAQLDCGEAQSQKDRVDKEKVARQKELRDVLKQISEQQKRITEYQELMDDLDDQLRICSQHNESSVSRSRRRSVGGGDRYADSFAAREGKEYLKPAFFTWKPTDRIIIVLRKNIVTNFNGVTTTEQEEGYNLSDPQIRSLDEALMQRQDAVDDMSDGDNDLDDDMFRQDENEASNAARNDEDIMKERELQAAEGGAVPANTAKAELQRKFEGENWQRLLERKRDAIEAAFAEESAECLEVPEYYISIEDLTIGSLIVDFTAQHDGSRSTEEMQSRVDACGYPKVLSLYEDDGEAEAEEEAEEEEFPEHQMKFGGDRWAYIAPAHRQEIEQAFLMDTSTATGAKRDDIEVQDIRVEEGEGLTVDYSMADKSRDPDQVQEQVDAYAYPEVWALYQQLTGLDEASPTHQVRFRGERWADIMEDNREAIGAAFAEDTAKALGISSRNVKAGEVRYEGGLTVPYTVSGCPLDDDEVDQKAEDYGYPKTWALYDRLVAEAVGAEYQKAFDGEHWETVLQAARPEVSEAFCTDTANAVKSAPGQVDPRSVDTDQDRLLVSYNVGDLQGRAEEVREDTREYPYPEVWALYQQVVAEEAEGTTNLSQRFDGEAWEAVNAAVPEQVRQAFADDVAAATAVDPQRIVVHDVKSSKKGMTVEYSIARKEGESAHAMRKAAKASKYPTTWSLYEENKDKDKDKDAARGLGGAGDRESAILERRFEGDDWDILVEGCPEEINGAFKKDTARTLGVPSKNVRVISTEIGSLVVKYQIVDPADDDDEIKRRVDEDDFPELMTLYRARVRGGDEGEEGGGKKKKQAAGNDLDSMPTKTFEGEEWSSVLAKDRKKLEHAFQQDTADALGVDPEQVEVTKMGNEDLTLEVDYRVVDCPADAAEAEEVVKDYAYPNVWELYPSEDEVGKHEKTFPGDAWEDVVTEREPEVKKAFQRDVASCLNAKEEDVDVRSVRATPAGLAVRYNVSNEQCENEELEAMCASYGYPKTWALYEEENEKGWVVTSHQVGFDGDDWGYVVEDKLPELESAFVYCTAELFSLRAEDVLDAKYSLGSLIVDFQLRHSAELSEEDVNKELAACPYEPVWELYGYHPWRPDETMQTSHEIGFEGTGWAAVLASRRTELKECFRRDTAIALETEEEDVAIDSIDYVEKSLMVKTTVTHHIFQDNDLIQEQLSRYAYEETWALYEDDPNEGLVTTSHQVGFDGDDWGYVTSANREALEKAFRTCTCAALDLGDEDITNLVVEATDSSLLATFDVKHMEELSEADVDKRLADCGYVPVWDLYIDHPYIPTEVETTTQEVGFEGDEWNKVVETQPDQLREAITLDTAEALDVTPNDVTNIQMSFKDGNLLLLTMDVQHPVLQDQELIKEQLGRSSYERVWALYENAPITPVEETESGILERRFEGDDWDILVDGCPEELNEAFKKDTARVLGVPVENVTVISTEIGSLILKYQIKNPPGDDDEIREHIDADDFPEVMGLYRRRMRSGEVGEEGANAERAMPVGDAEETDDVEDAGAHRKDFPGDNWEECVHNSRPEITEAFQKDTADALGVAPEDVVVRSVRTDEEAMYIGYDVEQPAPAAAPEDEEVNGEKAVAVPLSDEAMTEKTENCAYPDVWALYQDETITTAHALSFEARHWDYLVRRRRWEVARAISDDSAEATELDAEAVVDVRMEALDDNLTVMVYIKHLRTTPAEEIDQNLSDSPFERVWALYELVAPSSDLVKKFDGARWPQVEAEHNAELKRAFAEDTAKNMHVSRLEVEVMEMTATDEDGLTVTYVVHGSSLQDDEMEKAARQCPYPSVWRLYGGEAADQRDFEGEGWEGVLDAKPDEVADAFRQDTANAVDIPLDAVELYQATADDSGLHVQYCLRPIEEAADEEAQAAERERVHHYDYPRLWNLYEESQAEKDRGAGFGGRGDRESGAMQRVFEGDDWDIVLEGGPEDANSAFKKGVADALHVSPQDVEVVKASLGSLIMDYKVRNCDYEDDEIGTRVADHDFPELMELYRARVRARDEGEGGAAKKRGLEGPTKTTQHQVGFDGEDWPYALKTNEDAICEAFAADSAEQLGCAPEQIQNIRMTNDTQMLAEFDVEHPEAETEEEVDQQLKKCPYERVWGLYGAHPYTDEDKVTTEHDIGFEGDDWDYVVQHNREELERTFKTATGNGITVPASDVNDLRIEPAADGIVITCQVTHNANRSRDELQEELRKYPYEEMWALYCTRPYDEDEKVVTLHELTFEGDAWDVVCEMQGEALRRAVVEDTAAALNIENEDVMEVKNTATESGLITRIKVRHSPLQDNDLLQEELGRYEYEHVWALYESSVESNSMCKNFPGALWPQKMEAHSSEVLNAFRIDTSNMLNLPPRFIDVKDTETTADAGLTVEYTLLGEWFKEEEIEQRSESYAYPEVWKCYAMEDEKVMADYEKTFPGTAWEPVANNCPDELKEAFRKDSADALPGVTPEEVEVTGVTASPEELRITFSAPTAVGETEKAKADSSVQDHPYPSVWELYQEEENNKDAAPTSTTLQDCGFEGVDWDYTWGKKEDEVREAFAKGVADAIGVQPEDIRDIDMEKTDDGMVLGARVTHPLAQDYDTIQTALREHPFEELWALYEIRPYDPNDLVTTEHTIFFEGEGWGDVMEDKEADVVTAVRLDTADALALEEKDVQDARPTVEATGVTLVIVVRHSPLQDDEMLQEDLSRYEFPRVWALYEEHEAAVAQGQKHFEGPHWAAVINSDEAGVAEAFRQDTAAALEVEPADVEVESIGADDEGMKVHYNVSAAGIRTEKAERTLETYPFPAVWELYHTEEEAAAEKDRGAGFGGRGDRESGAMQRVFEGDDWDIVLEGGPEDANSAFKKGVADALHVSPQDVEVVKASLGSLIMDYKVRNCDYEDDEIGTRVADHDFPELMELYRARVRARDEGEGGAAKKRGLEGPSSTTLQDCGFEGVDWDYTWGKKEDEVREAFAKGVADAIGVQPEDIRDIDMEKTDDGMVLGARVTHPLAQDYDTIQTALREHPFEELWALYEIRPYDPNDLVTTEHTIFFEGEGWGDVMEDKEADVVTAVRLDTADALALEEKDVQDARPTVEATGVTLVIVVRHSPLQDDEMLQEDLSRYEFPRVWALYEEHEAAVAQGQKHFEGPHWAAVINSDEAGVAEAFRQDTAAALEVEPADVEVESIGADDEGMKVHYNVSAAGIRTEKAERTLETYPFPAVWELYHTEEEAAAEKDRGAGFGGRGDRESGAMQRVFEGDDWDIVLEGGPEDANSAFKKGVADALHVSPQDVEVVKASLGSLIMDYKVRNCDYEDDEIGTRVADHDFPELMELYRARVRARDEGEGGAAKKRGLEGP</sequence>
<feature type="domain" description="Flagellar attachment zone protein 1 conserved" evidence="3">
    <location>
        <begin position="3165"/>
        <end position="3253"/>
    </location>
</feature>
<keyword evidence="1" id="KW-0175">Coiled coil</keyword>
<feature type="domain" description="Flagellar attachment zone protein 1 conserved" evidence="3">
    <location>
        <begin position="3059"/>
        <end position="3142"/>
    </location>
</feature>
<feature type="domain" description="Flagellar attachment zone protein 1 conserved" evidence="3">
    <location>
        <begin position="730"/>
        <end position="817"/>
    </location>
</feature>
<proteinExistence type="predicted"/>
<dbReference type="Proteomes" id="UP000037923">
    <property type="component" value="Unassembled WGS sequence"/>
</dbReference>
<feature type="domain" description="Flagellar attachment zone protein 1 conserved" evidence="3">
    <location>
        <begin position="1956"/>
        <end position="2040"/>
    </location>
</feature>
<feature type="domain" description="Flagellar attachment zone protein 1 conserved" evidence="3">
    <location>
        <begin position="2361"/>
        <end position="2452"/>
    </location>
</feature>
<feature type="domain" description="Flagellar attachment zone protein 1 conserved" evidence="3">
    <location>
        <begin position="1529"/>
        <end position="1619"/>
    </location>
</feature>
<organism evidence="4 5">
    <name type="scientific">Leptomonas pyrrhocoris</name>
    <name type="common">Firebug parasite</name>
    <dbReference type="NCBI Taxonomy" id="157538"/>
    <lineage>
        <taxon>Eukaryota</taxon>
        <taxon>Discoba</taxon>
        <taxon>Euglenozoa</taxon>
        <taxon>Kinetoplastea</taxon>
        <taxon>Metakinetoplastina</taxon>
        <taxon>Trypanosomatida</taxon>
        <taxon>Trypanosomatidae</taxon>
        <taxon>Leishmaniinae</taxon>
        <taxon>Leptomonas</taxon>
    </lineage>
</organism>
<dbReference type="VEuPathDB" id="TriTrypDB:LpyrH10_31_0980"/>
<feature type="domain" description="Flagellar attachment zone protein 1 conserved" evidence="3">
    <location>
        <begin position="1857"/>
        <end position="1947"/>
    </location>
</feature>
<evidence type="ECO:0000313" key="4">
    <source>
        <dbReference type="EMBL" id="KPA74186.1"/>
    </source>
</evidence>
<feature type="domain" description="Flagellar attachment zone protein 1 conserved" evidence="3">
    <location>
        <begin position="941"/>
        <end position="1024"/>
    </location>
</feature>
<comment type="caution">
    <text evidence="4">The sequence shown here is derived from an EMBL/GenBank/DDBJ whole genome shotgun (WGS) entry which is preliminary data.</text>
</comment>
<evidence type="ECO:0000256" key="1">
    <source>
        <dbReference type="SAM" id="Coils"/>
    </source>
</evidence>
<dbReference type="Pfam" id="PF23398">
    <property type="entry name" value="FAZ1_cons"/>
    <property type="match status" value="30"/>
</dbReference>
<feature type="coiled-coil region" evidence="1">
    <location>
        <begin position="260"/>
        <end position="287"/>
    </location>
</feature>
<dbReference type="FunFam" id="1.20.920.20:FF:000023">
    <property type="entry name" value="Putative mitotubule-associated protein Gb4"/>
    <property type="match status" value="1"/>
</dbReference>
<feature type="domain" description="Flagellar attachment zone protein 1 conserved" evidence="3">
    <location>
        <begin position="2264"/>
        <end position="2351"/>
    </location>
</feature>
<accession>A0A0M9FR58</accession>
<reference evidence="4 5" key="1">
    <citation type="submission" date="2015-07" db="EMBL/GenBank/DDBJ databases">
        <title>High-quality genome of monoxenous trypanosomatid Leptomonas pyrrhocoris.</title>
        <authorList>
            <person name="Flegontov P."/>
            <person name="Butenko A."/>
            <person name="Firsov S."/>
            <person name="Vlcek C."/>
            <person name="Logacheva M.D."/>
            <person name="Field M."/>
            <person name="Filatov D."/>
            <person name="Flegontova O."/>
            <person name="Gerasimov E."/>
            <person name="Jackson A.P."/>
            <person name="Kelly S."/>
            <person name="Opperdoes F."/>
            <person name="O'Reilly A."/>
            <person name="Votypka J."/>
            <person name="Yurchenko V."/>
            <person name="Lukes J."/>
        </authorList>
    </citation>
    <scope>NUCLEOTIDE SEQUENCE [LARGE SCALE GENOMIC DNA]</scope>
    <source>
        <strain evidence="4">H10</strain>
    </source>
</reference>
<dbReference type="InterPro" id="IPR009367">
    <property type="entry name" value="Elm1-like"/>
</dbReference>
<feature type="domain" description="Flagellar attachment zone protein 1 conserved" evidence="3">
    <location>
        <begin position="3360"/>
        <end position="3446"/>
    </location>
</feature>
<feature type="domain" description="Flagellar attachment zone protein 1 conserved" evidence="3">
    <location>
        <begin position="2648"/>
        <end position="2740"/>
    </location>
</feature>
<feature type="domain" description="Flagellar attachment zone protein 1 conserved" evidence="3">
    <location>
        <begin position="2752"/>
        <end position="2840"/>
    </location>
</feature>
<dbReference type="OMA" id="HPFEELW"/>
<dbReference type="Gene3D" id="1.20.920.20">
    <property type="match status" value="1"/>
</dbReference>
<feature type="domain" description="Flagellar attachment zone protein 1 conserved" evidence="3">
    <location>
        <begin position="1634"/>
        <end position="1717"/>
    </location>
</feature>
<feature type="region of interest" description="Disordered" evidence="2">
    <location>
        <begin position="2245"/>
        <end position="2266"/>
    </location>
</feature>
<dbReference type="PANTHER" id="PTHR33986:SF15">
    <property type="entry name" value="MITOCHONDRIAL FISSION PROTEIN ELM1"/>
    <property type="match status" value="1"/>
</dbReference>
<feature type="domain" description="Flagellar attachment zone protein 1 conserved" evidence="3">
    <location>
        <begin position="1429"/>
        <end position="1519"/>
    </location>
</feature>